<sequence>MEGNVLPETSESGSLGGYIYNDDEDDDADDELDNEHSDFESCEELEGANQRAAREISDLSISGISAVQHDETLPHEDASDDYVEIVKNLSDSEQSSDDDVSEPLKLRKFDYTLVLECMCAGSKRKQINVWLPETLVFVNNVPLCWYFTRKQDCTISKRNFGHKKSMTNQQILAKFGGLTGEITSYFVHVTDVDEEHMSWKIEYFDRKSLRDFLYDENATRNGFLQKFVCIRKHRFAASLDTNQLLQTFDVRWKKDDLRSTRVQTRSYVFRIPDDGTSSYRYGMAEPHDHRSSHLSMNSTITKKAQSVCRCIAESMKLPVDGYSRTLQRIHCKFRMGKEGVLWFQFCTWMRADKYGPLQRRLSSLRMSDLLFSSSRNLLQGEPAPDSSLAQQSKGPVQEHEHVRSVEAEQVNKVSLPTKSQDMRTCSLCSARILAQTSCSVTYGEVLPFLMHLNVSLRSQLSPADAHQGEAAAEAAVENLPQELWREMQLKEEEEVGLQDLSCRLQLIGLSPSWIERIIVEMASSDEEISGFVDLRLFRMAIEASQGQRGRGWTDGGEERREWEHGDSIFSDQPLIYQYMSPTLHKRKVPSVFNELALHIPELDFHLLFEERHGGLSWAGVLHKDVVCCLHCKRVCKLFVEAKLRGLEYSEPQLDKLKKLVHPNSPTLLAIMWNLRGKKTSTQIPVDREWSLDRAKESRKVEQQRGGQHAEQVEAEPAVAARDL</sequence>
<dbReference type="GeneID" id="17300719"/>
<dbReference type="PaxDb" id="55529-EKX43949"/>
<dbReference type="EnsemblProtists" id="EKX43949">
    <property type="protein sequence ID" value="EKX43949"/>
    <property type="gene ID" value="GUITHDRAFT_163688"/>
</dbReference>
<protein>
    <submittedName>
        <fullName evidence="2 3">Uncharacterized protein</fullName>
    </submittedName>
</protein>
<dbReference type="KEGG" id="gtt:GUITHDRAFT_163688"/>
<evidence type="ECO:0000256" key="1">
    <source>
        <dbReference type="SAM" id="MobiDB-lite"/>
    </source>
</evidence>
<keyword evidence="4" id="KW-1185">Reference proteome</keyword>
<dbReference type="AlphaFoldDB" id="L1J772"/>
<dbReference type="EMBL" id="JH993007">
    <property type="protein sequence ID" value="EKX43949.1"/>
    <property type="molecule type" value="Genomic_DNA"/>
</dbReference>
<evidence type="ECO:0000313" key="2">
    <source>
        <dbReference type="EMBL" id="EKX43949.1"/>
    </source>
</evidence>
<proteinExistence type="predicted"/>
<dbReference type="HOGENOM" id="CLU_382852_0_0_1"/>
<reference evidence="2 4" key="1">
    <citation type="journal article" date="2012" name="Nature">
        <title>Algal genomes reveal evolutionary mosaicism and the fate of nucleomorphs.</title>
        <authorList>
            <consortium name="DOE Joint Genome Institute"/>
            <person name="Curtis B.A."/>
            <person name="Tanifuji G."/>
            <person name="Burki F."/>
            <person name="Gruber A."/>
            <person name="Irimia M."/>
            <person name="Maruyama S."/>
            <person name="Arias M.C."/>
            <person name="Ball S.G."/>
            <person name="Gile G.H."/>
            <person name="Hirakawa Y."/>
            <person name="Hopkins J.F."/>
            <person name="Kuo A."/>
            <person name="Rensing S.A."/>
            <person name="Schmutz J."/>
            <person name="Symeonidi A."/>
            <person name="Elias M."/>
            <person name="Eveleigh R.J."/>
            <person name="Herman E.K."/>
            <person name="Klute M.J."/>
            <person name="Nakayama T."/>
            <person name="Obornik M."/>
            <person name="Reyes-Prieto A."/>
            <person name="Armbrust E.V."/>
            <person name="Aves S.J."/>
            <person name="Beiko R.G."/>
            <person name="Coutinho P."/>
            <person name="Dacks J.B."/>
            <person name="Durnford D.G."/>
            <person name="Fast N.M."/>
            <person name="Green B.R."/>
            <person name="Grisdale C.J."/>
            <person name="Hempel F."/>
            <person name="Henrissat B."/>
            <person name="Hoppner M.P."/>
            <person name="Ishida K."/>
            <person name="Kim E."/>
            <person name="Koreny L."/>
            <person name="Kroth P.G."/>
            <person name="Liu Y."/>
            <person name="Malik S.B."/>
            <person name="Maier U.G."/>
            <person name="McRose D."/>
            <person name="Mock T."/>
            <person name="Neilson J.A."/>
            <person name="Onodera N.T."/>
            <person name="Poole A.M."/>
            <person name="Pritham E.J."/>
            <person name="Richards T.A."/>
            <person name="Rocap G."/>
            <person name="Roy S.W."/>
            <person name="Sarai C."/>
            <person name="Schaack S."/>
            <person name="Shirato S."/>
            <person name="Slamovits C.H."/>
            <person name="Spencer D.F."/>
            <person name="Suzuki S."/>
            <person name="Worden A.Z."/>
            <person name="Zauner S."/>
            <person name="Barry K."/>
            <person name="Bell C."/>
            <person name="Bharti A.K."/>
            <person name="Crow J.A."/>
            <person name="Grimwood J."/>
            <person name="Kramer R."/>
            <person name="Lindquist E."/>
            <person name="Lucas S."/>
            <person name="Salamov A."/>
            <person name="McFadden G.I."/>
            <person name="Lane C.E."/>
            <person name="Keeling P.J."/>
            <person name="Gray M.W."/>
            <person name="Grigoriev I.V."/>
            <person name="Archibald J.M."/>
        </authorList>
    </citation>
    <scope>NUCLEOTIDE SEQUENCE</scope>
    <source>
        <strain evidence="2 4">CCMP2712</strain>
    </source>
</reference>
<feature type="region of interest" description="Disordered" evidence="1">
    <location>
        <begin position="694"/>
        <end position="723"/>
    </location>
</feature>
<feature type="region of interest" description="Disordered" evidence="1">
    <location>
        <begin position="1"/>
        <end position="51"/>
    </location>
</feature>
<name>L1J772_GUITC</name>
<feature type="compositionally biased region" description="Basic and acidic residues" evidence="1">
    <location>
        <begin position="396"/>
        <end position="406"/>
    </location>
</feature>
<accession>L1J772</accession>
<evidence type="ECO:0000313" key="3">
    <source>
        <dbReference type="EnsemblProtists" id="EKX43949"/>
    </source>
</evidence>
<feature type="region of interest" description="Disordered" evidence="1">
    <location>
        <begin position="381"/>
        <end position="408"/>
    </location>
</feature>
<reference evidence="3" key="3">
    <citation type="submission" date="2016-03" db="UniProtKB">
        <authorList>
            <consortium name="EnsemblProtists"/>
        </authorList>
    </citation>
    <scope>IDENTIFICATION</scope>
</reference>
<reference evidence="4" key="2">
    <citation type="submission" date="2012-11" db="EMBL/GenBank/DDBJ databases">
        <authorList>
            <person name="Kuo A."/>
            <person name="Curtis B.A."/>
            <person name="Tanifuji G."/>
            <person name="Burki F."/>
            <person name="Gruber A."/>
            <person name="Irimia M."/>
            <person name="Maruyama S."/>
            <person name="Arias M.C."/>
            <person name="Ball S.G."/>
            <person name="Gile G.H."/>
            <person name="Hirakawa Y."/>
            <person name="Hopkins J.F."/>
            <person name="Rensing S.A."/>
            <person name="Schmutz J."/>
            <person name="Symeonidi A."/>
            <person name="Elias M."/>
            <person name="Eveleigh R.J."/>
            <person name="Herman E.K."/>
            <person name="Klute M.J."/>
            <person name="Nakayama T."/>
            <person name="Obornik M."/>
            <person name="Reyes-Prieto A."/>
            <person name="Armbrust E.V."/>
            <person name="Aves S.J."/>
            <person name="Beiko R.G."/>
            <person name="Coutinho P."/>
            <person name="Dacks J.B."/>
            <person name="Durnford D.G."/>
            <person name="Fast N.M."/>
            <person name="Green B.R."/>
            <person name="Grisdale C."/>
            <person name="Hempe F."/>
            <person name="Henrissat B."/>
            <person name="Hoppner M.P."/>
            <person name="Ishida K.-I."/>
            <person name="Kim E."/>
            <person name="Koreny L."/>
            <person name="Kroth P.G."/>
            <person name="Liu Y."/>
            <person name="Malik S.-B."/>
            <person name="Maier U.G."/>
            <person name="McRose D."/>
            <person name="Mock T."/>
            <person name="Neilson J.A."/>
            <person name="Onodera N.T."/>
            <person name="Poole A.M."/>
            <person name="Pritham E.J."/>
            <person name="Richards T.A."/>
            <person name="Rocap G."/>
            <person name="Roy S.W."/>
            <person name="Sarai C."/>
            <person name="Schaack S."/>
            <person name="Shirato S."/>
            <person name="Slamovits C.H."/>
            <person name="Spencer D.F."/>
            <person name="Suzuki S."/>
            <person name="Worden A.Z."/>
            <person name="Zauner S."/>
            <person name="Barry K."/>
            <person name="Bell C."/>
            <person name="Bharti A.K."/>
            <person name="Crow J.A."/>
            <person name="Grimwood J."/>
            <person name="Kramer R."/>
            <person name="Lindquist E."/>
            <person name="Lucas S."/>
            <person name="Salamov A."/>
            <person name="McFadden G.I."/>
            <person name="Lane C.E."/>
            <person name="Keeling P.J."/>
            <person name="Gray M.W."/>
            <person name="Grigoriev I.V."/>
            <person name="Archibald J.M."/>
        </authorList>
    </citation>
    <scope>NUCLEOTIDE SEQUENCE</scope>
    <source>
        <strain evidence="4">CCMP2712</strain>
    </source>
</reference>
<dbReference type="Proteomes" id="UP000011087">
    <property type="component" value="Unassembled WGS sequence"/>
</dbReference>
<feature type="compositionally biased region" description="Acidic residues" evidence="1">
    <location>
        <begin position="21"/>
        <end position="33"/>
    </location>
</feature>
<feature type="compositionally biased region" description="Low complexity" evidence="1">
    <location>
        <begin position="714"/>
        <end position="723"/>
    </location>
</feature>
<gene>
    <name evidence="2" type="ORF">GUITHDRAFT_163688</name>
</gene>
<dbReference type="RefSeq" id="XP_005830929.1">
    <property type="nucleotide sequence ID" value="XM_005830872.1"/>
</dbReference>
<evidence type="ECO:0000313" key="4">
    <source>
        <dbReference type="Proteomes" id="UP000011087"/>
    </source>
</evidence>
<organism evidence="2">
    <name type="scientific">Guillardia theta (strain CCMP2712)</name>
    <name type="common">Cryptophyte</name>
    <dbReference type="NCBI Taxonomy" id="905079"/>
    <lineage>
        <taxon>Eukaryota</taxon>
        <taxon>Cryptophyceae</taxon>
        <taxon>Pyrenomonadales</taxon>
        <taxon>Geminigeraceae</taxon>
        <taxon>Guillardia</taxon>
    </lineage>
</organism>